<dbReference type="EMBL" id="CALNXJ010000009">
    <property type="protein sequence ID" value="CAH3105181.1"/>
    <property type="molecule type" value="Genomic_DNA"/>
</dbReference>
<evidence type="ECO:0000313" key="3">
    <source>
        <dbReference type="Proteomes" id="UP001159428"/>
    </source>
</evidence>
<dbReference type="AlphaFoldDB" id="A0AAU9WC12"/>
<gene>
    <name evidence="2" type="ORF">PMEA_00035063</name>
</gene>
<evidence type="ECO:0000313" key="2">
    <source>
        <dbReference type="EMBL" id="CAH3105181.1"/>
    </source>
</evidence>
<reference evidence="2 3" key="1">
    <citation type="submission" date="2022-05" db="EMBL/GenBank/DDBJ databases">
        <authorList>
            <consortium name="Genoscope - CEA"/>
            <person name="William W."/>
        </authorList>
    </citation>
    <scope>NUCLEOTIDE SEQUENCE [LARGE SCALE GENOMIC DNA]</scope>
</reference>
<dbReference type="Proteomes" id="UP001159428">
    <property type="component" value="Unassembled WGS sequence"/>
</dbReference>
<accession>A0AAU9WC12</accession>
<proteinExistence type="predicted"/>
<feature type="region of interest" description="Disordered" evidence="1">
    <location>
        <begin position="1"/>
        <end position="56"/>
    </location>
</feature>
<comment type="caution">
    <text evidence="2">The sequence shown here is derived from an EMBL/GenBank/DDBJ whole genome shotgun (WGS) entry which is preliminary data.</text>
</comment>
<evidence type="ECO:0000256" key="1">
    <source>
        <dbReference type="SAM" id="MobiDB-lite"/>
    </source>
</evidence>
<keyword evidence="3" id="KW-1185">Reference proteome</keyword>
<organism evidence="2 3">
    <name type="scientific">Pocillopora meandrina</name>
    <dbReference type="NCBI Taxonomy" id="46732"/>
    <lineage>
        <taxon>Eukaryota</taxon>
        <taxon>Metazoa</taxon>
        <taxon>Cnidaria</taxon>
        <taxon>Anthozoa</taxon>
        <taxon>Hexacorallia</taxon>
        <taxon>Scleractinia</taxon>
        <taxon>Astrocoeniina</taxon>
        <taxon>Pocilloporidae</taxon>
        <taxon>Pocillopora</taxon>
    </lineage>
</organism>
<sequence length="88" mass="9698">MSQNTREVAGRAHKCLQKLQGAKGSELDKEENSRFSGSSLGPTLLPEATESNGPHPILKLTGNEDDFLKQGREIFEFVQWTAILGELN</sequence>
<name>A0AAU9WC12_9CNID</name>
<protein>
    <submittedName>
        <fullName evidence="2">Uncharacterized protein</fullName>
    </submittedName>
</protein>